<accession>A0ABQ3WZH6</accession>
<keyword evidence="2" id="KW-0812">Transmembrane</keyword>
<sequence>MINDGLNEAEADMLADFIGGALEGTPEASTVAELIATDDCWRQAYLEMGRSVQEVVRQLERLHASEPMPNEIAKRIHSVLEGAREPNDSDQLWAVAMWQRVSARLALSVRRIRHRRLALAGAASMFAAILSFGIYAIDPKQAGNTGAEVGASGSRADSAPNFSGRVTFSGTDYSAHSLAQRAKEFSEPPSSPEENKDQSASTMADSGSSLRSGSDPLPASLRRFEDHSALESCLDEIRKSLSDASITIHAVELSRFQGAPAVVVFMTDQSGMQTFWVSGAECGTSVGGDAKIYSGSTG</sequence>
<gene>
    <name evidence="3" type="ORF">Aca07nite_88300</name>
</gene>
<name>A0ABQ3WZH6_9ACTN</name>
<proteinExistence type="predicted"/>
<feature type="transmembrane region" description="Helical" evidence="2">
    <location>
        <begin position="117"/>
        <end position="137"/>
    </location>
</feature>
<comment type="caution">
    <text evidence="3">The sequence shown here is derived from an EMBL/GenBank/DDBJ whole genome shotgun (WGS) entry which is preliminary data.</text>
</comment>
<reference evidence="3" key="1">
    <citation type="submission" date="2021-01" db="EMBL/GenBank/DDBJ databases">
        <title>Whole genome shotgun sequence of Actinoplanes capillaceus NBRC 16408.</title>
        <authorList>
            <person name="Komaki H."/>
            <person name="Tamura T."/>
        </authorList>
    </citation>
    <scope>NUCLEOTIDE SEQUENCE [LARGE SCALE GENOMIC DNA]</scope>
    <source>
        <strain evidence="3">NBRC 16408</strain>
    </source>
</reference>
<organism evidence="3">
    <name type="scientific">Actinoplanes campanulatus</name>
    <dbReference type="NCBI Taxonomy" id="113559"/>
    <lineage>
        <taxon>Bacteria</taxon>
        <taxon>Bacillati</taxon>
        <taxon>Actinomycetota</taxon>
        <taxon>Actinomycetes</taxon>
        <taxon>Micromonosporales</taxon>
        <taxon>Micromonosporaceae</taxon>
        <taxon>Actinoplanes</taxon>
    </lineage>
</organism>
<protein>
    <submittedName>
        <fullName evidence="3">Uncharacterized protein</fullName>
    </submittedName>
</protein>
<feature type="region of interest" description="Disordered" evidence="1">
    <location>
        <begin position="179"/>
        <end position="220"/>
    </location>
</feature>
<keyword evidence="2" id="KW-0472">Membrane</keyword>
<evidence type="ECO:0000256" key="2">
    <source>
        <dbReference type="SAM" id="Phobius"/>
    </source>
</evidence>
<keyword evidence="2" id="KW-1133">Transmembrane helix</keyword>
<evidence type="ECO:0000313" key="3">
    <source>
        <dbReference type="EMBL" id="GID51555.1"/>
    </source>
</evidence>
<dbReference type="EMBL" id="BOMF01000189">
    <property type="protein sequence ID" value="GID51555.1"/>
    <property type="molecule type" value="Genomic_DNA"/>
</dbReference>
<dbReference type="RefSeq" id="WP_204301683.1">
    <property type="nucleotide sequence ID" value="NZ_BAAAGQ010000060.1"/>
</dbReference>
<feature type="compositionally biased region" description="Polar residues" evidence="1">
    <location>
        <begin position="198"/>
        <end position="212"/>
    </location>
</feature>
<evidence type="ECO:0000256" key="1">
    <source>
        <dbReference type="SAM" id="MobiDB-lite"/>
    </source>
</evidence>